<evidence type="ECO:0000313" key="8">
    <source>
        <dbReference type="Proteomes" id="UP000178385"/>
    </source>
</evidence>
<comment type="function">
    <text evidence="5 6">Binds directly to 23S ribosomal RNA and is necessary for the in vitro assembly process of the 50S ribosomal subunit. It is not involved in the protein synthesizing functions of that subunit.</text>
</comment>
<dbReference type="SUPFAM" id="SSF74731">
    <property type="entry name" value="Ribosomal protein L20"/>
    <property type="match status" value="1"/>
</dbReference>
<evidence type="ECO:0000256" key="3">
    <source>
        <dbReference type="ARBA" id="ARBA00023274"/>
    </source>
</evidence>
<organism evidence="7 8">
    <name type="scientific">Candidatus Buchananbacteria bacterium RIFCSPHIGHO2_01_FULL_47_11b</name>
    <dbReference type="NCBI Taxonomy" id="1797537"/>
    <lineage>
        <taxon>Bacteria</taxon>
        <taxon>Candidatus Buchananiibacteriota</taxon>
    </lineage>
</organism>
<reference evidence="7 8" key="1">
    <citation type="journal article" date="2016" name="Nat. Commun.">
        <title>Thousands of microbial genomes shed light on interconnected biogeochemical processes in an aquifer system.</title>
        <authorList>
            <person name="Anantharaman K."/>
            <person name="Brown C.T."/>
            <person name="Hug L.A."/>
            <person name="Sharon I."/>
            <person name="Castelle C.J."/>
            <person name="Probst A.J."/>
            <person name="Thomas B.C."/>
            <person name="Singh A."/>
            <person name="Wilkins M.J."/>
            <person name="Karaoz U."/>
            <person name="Brodie E.L."/>
            <person name="Williams K.H."/>
            <person name="Hubbard S.S."/>
            <person name="Banfield J.F."/>
        </authorList>
    </citation>
    <scope>NUCLEOTIDE SEQUENCE [LARGE SCALE GENOMIC DNA]</scope>
</reference>
<dbReference type="PANTHER" id="PTHR10986">
    <property type="entry name" value="39S RIBOSOMAL PROTEIN L20"/>
    <property type="match status" value="1"/>
</dbReference>
<comment type="caution">
    <text evidence="7">The sequence shown here is derived from an EMBL/GenBank/DDBJ whole genome shotgun (WGS) entry which is preliminary data.</text>
</comment>
<dbReference type="AlphaFoldDB" id="A0A1G1Y3G4"/>
<keyword evidence="5 6" id="KW-0699">rRNA-binding</keyword>
<dbReference type="GO" id="GO:0019843">
    <property type="term" value="F:rRNA binding"/>
    <property type="evidence" value="ECO:0007669"/>
    <property type="project" value="UniProtKB-UniRule"/>
</dbReference>
<dbReference type="Gene3D" id="6.10.160.10">
    <property type="match status" value="1"/>
</dbReference>
<dbReference type="Pfam" id="PF00453">
    <property type="entry name" value="Ribosomal_L20"/>
    <property type="match status" value="1"/>
</dbReference>
<dbReference type="GO" id="GO:0000027">
    <property type="term" value="P:ribosomal large subunit assembly"/>
    <property type="evidence" value="ECO:0007669"/>
    <property type="project" value="UniProtKB-UniRule"/>
</dbReference>
<keyword evidence="3 5" id="KW-0687">Ribonucleoprotein</keyword>
<sequence>MPRVKRGTTHVARRNKLRKLAKGYKWGRKKTIKLGKTAVTKAGVQSYVGRKLKKRTNRALWNIKINAAVRAHGLSYSKFIKLLKDAKIELDRKVLAQLAAEYPKVFDSIVKAVTKK</sequence>
<dbReference type="NCBIfam" id="TIGR01032">
    <property type="entry name" value="rplT_bact"/>
    <property type="match status" value="1"/>
</dbReference>
<dbReference type="EMBL" id="MHIG01000022">
    <property type="protein sequence ID" value="OGY46879.1"/>
    <property type="molecule type" value="Genomic_DNA"/>
</dbReference>
<dbReference type="PRINTS" id="PR00062">
    <property type="entry name" value="RIBOSOMALL20"/>
</dbReference>
<dbReference type="GO" id="GO:0006412">
    <property type="term" value="P:translation"/>
    <property type="evidence" value="ECO:0007669"/>
    <property type="project" value="InterPro"/>
</dbReference>
<evidence type="ECO:0000313" key="7">
    <source>
        <dbReference type="EMBL" id="OGY46879.1"/>
    </source>
</evidence>
<evidence type="ECO:0000256" key="1">
    <source>
        <dbReference type="ARBA" id="ARBA00007698"/>
    </source>
</evidence>
<dbReference type="InterPro" id="IPR005813">
    <property type="entry name" value="Ribosomal_bL20"/>
</dbReference>
<keyword evidence="2 5" id="KW-0689">Ribosomal protein</keyword>
<gene>
    <name evidence="5" type="primary">rplT</name>
    <name evidence="7" type="ORF">A2840_00445</name>
</gene>
<dbReference type="HAMAP" id="MF_00382">
    <property type="entry name" value="Ribosomal_bL20"/>
    <property type="match status" value="1"/>
</dbReference>
<comment type="similarity">
    <text evidence="1 5 6">Belongs to the bacterial ribosomal protein bL20 family.</text>
</comment>
<dbReference type="CDD" id="cd07026">
    <property type="entry name" value="Ribosomal_L20"/>
    <property type="match status" value="1"/>
</dbReference>
<dbReference type="Proteomes" id="UP000178385">
    <property type="component" value="Unassembled WGS sequence"/>
</dbReference>
<evidence type="ECO:0000256" key="2">
    <source>
        <dbReference type="ARBA" id="ARBA00022980"/>
    </source>
</evidence>
<dbReference type="GO" id="GO:0005840">
    <property type="term" value="C:ribosome"/>
    <property type="evidence" value="ECO:0007669"/>
    <property type="project" value="UniProtKB-KW"/>
</dbReference>
<accession>A0A1G1Y3G4</accession>
<protein>
    <recommendedName>
        <fullName evidence="4 5">Large ribosomal subunit protein bL20</fullName>
    </recommendedName>
</protein>
<dbReference type="Gene3D" id="1.10.1900.20">
    <property type="entry name" value="Ribosomal protein L20"/>
    <property type="match status" value="1"/>
</dbReference>
<name>A0A1G1Y3G4_9BACT</name>
<dbReference type="InterPro" id="IPR035566">
    <property type="entry name" value="Ribosomal_protein_bL20_C"/>
</dbReference>
<dbReference type="GO" id="GO:0003735">
    <property type="term" value="F:structural constituent of ribosome"/>
    <property type="evidence" value="ECO:0007669"/>
    <property type="project" value="InterPro"/>
</dbReference>
<evidence type="ECO:0000256" key="5">
    <source>
        <dbReference type="HAMAP-Rule" id="MF_00382"/>
    </source>
</evidence>
<dbReference type="GO" id="GO:1990904">
    <property type="term" value="C:ribonucleoprotein complex"/>
    <property type="evidence" value="ECO:0007669"/>
    <property type="project" value="UniProtKB-KW"/>
</dbReference>
<evidence type="ECO:0000256" key="4">
    <source>
        <dbReference type="ARBA" id="ARBA00035172"/>
    </source>
</evidence>
<dbReference type="FunFam" id="1.10.1900.20:FF:000001">
    <property type="entry name" value="50S ribosomal protein L20"/>
    <property type="match status" value="1"/>
</dbReference>
<evidence type="ECO:0000256" key="6">
    <source>
        <dbReference type="RuleBase" id="RU000560"/>
    </source>
</evidence>
<proteinExistence type="inferred from homology"/>
<keyword evidence="5 6" id="KW-0694">RNA-binding</keyword>